<dbReference type="OrthoDB" id="9777859at2"/>
<gene>
    <name evidence="2" type="ORF">P775_20660</name>
</gene>
<organism evidence="2 3">
    <name type="scientific">Puniceibacterium antarcticum</name>
    <dbReference type="NCBI Taxonomy" id="1206336"/>
    <lineage>
        <taxon>Bacteria</taxon>
        <taxon>Pseudomonadati</taxon>
        <taxon>Pseudomonadota</taxon>
        <taxon>Alphaproteobacteria</taxon>
        <taxon>Rhodobacterales</taxon>
        <taxon>Paracoccaceae</taxon>
        <taxon>Puniceibacterium</taxon>
    </lineage>
</organism>
<dbReference type="RefSeq" id="WP_099912608.1">
    <property type="nucleotide sequence ID" value="NZ_AWWI01000127.1"/>
</dbReference>
<dbReference type="InterPro" id="IPR000120">
    <property type="entry name" value="Amidase"/>
</dbReference>
<sequence>MSVKLPNEEQLAHVANRLGFHLSPEDVKSFQGLMQGYVDAYNVVDLMIDPLPEVTYPRTPGVRPPVEDNELNAWYVKSTVTGAAEGKLKGKTVVLKDNVMLAGVPMMNGSSTLEGYVPNVDATIVTRLLDAGATIVGKAHCECFCMSCGSHTSALGPVCNPHDPTKSAGGSSSGSAALVAKGEVDMAIGGDQGGSIRMPSAFCGTVGMKPTHGLVPYTGIVPIEITIDHTGPITATVADSALMLEVLAGSDGYDSRQIDISVSQYTDALDKPVKGMKVAILKEGFDHPNSQSASDDKVREAAKKLEALGVTVEEVSIPLHLMGPAIWTPIGLQGLTQTMMLGDGYGTSRPDLYVTSFMDFHRGWRERADELSETLKCGMLFAQYADDQHGKRYYGKAHNIVRTLRAAYDAVLADYDAILMPTVPMVATPIPAPDASREEIIQRGFEILANTAPFDITHHPAISVPCGKVDGLPVGMMLVGKMWDESTLYTLADAFEKSGDWTNW</sequence>
<dbReference type="InterPro" id="IPR023631">
    <property type="entry name" value="Amidase_dom"/>
</dbReference>
<dbReference type="Pfam" id="PF01425">
    <property type="entry name" value="Amidase"/>
    <property type="match status" value="1"/>
</dbReference>
<evidence type="ECO:0000259" key="1">
    <source>
        <dbReference type="Pfam" id="PF01425"/>
    </source>
</evidence>
<dbReference type="Proteomes" id="UP000231259">
    <property type="component" value="Unassembled WGS sequence"/>
</dbReference>
<comment type="caution">
    <text evidence="2">The sequence shown here is derived from an EMBL/GenBank/DDBJ whole genome shotgun (WGS) entry which is preliminary data.</text>
</comment>
<dbReference type="AlphaFoldDB" id="A0A2G8R9L6"/>
<dbReference type="SUPFAM" id="SSF75304">
    <property type="entry name" value="Amidase signature (AS) enzymes"/>
    <property type="match status" value="1"/>
</dbReference>
<dbReference type="Gene3D" id="1.10.20.60">
    <property type="entry name" value="Glu-tRNAGln amidotransferase C subunit, N-terminal domain"/>
    <property type="match status" value="1"/>
</dbReference>
<dbReference type="PANTHER" id="PTHR11895">
    <property type="entry name" value="TRANSAMIDASE"/>
    <property type="match status" value="1"/>
</dbReference>
<feature type="domain" description="Amidase" evidence="1">
    <location>
        <begin position="76"/>
        <end position="488"/>
    </location>
</feature>
<dbReference type="InterPro" id="IPR020556">
    <property type="entry name" value="Amidase_CS"/>
</dbReference>
<name>A0A2G8R9L6_9RHOB</name>
<dbReference type="EC" id="3.5.1.4" evidence="2"/>
<protein>
    <submittedName>
        <fullName evidence="2">Amidase</fullName>
        <ecNumber evidence="2">3.5.1.4</ecNumber>
    </submittedName>
</protein>
<reference evidence="2 3" key="1">
    <citation type="submission" date="2013-09" db="EMBL/GenBank/DDBJ databases">
        <title>Genome sequencing of Phaeobacter antarcticus sp. nov. SM1211.</title>
        <authorList>
            <person name="Zhang X.-Y."/>
            <person name="Liu C."/>
            <person name="Chen X.-L."/>
            <person name="Xie B.-B."/>
            <person name="Qin Q.-L."/>
            <person name="Rong J.-C."/>
            <person name="Zhang Y.-Z."/>
        </authorList>
    </citation>
    <scope>NUCLEOTIDE SEQUENCE [LARGE SCALE GENOMIC DNA]</scope>
    <source>
        <strain evidence="2 3">SM1211</strain>
    </source>
</reference>
<dbReference type="Gene3D" id="3.90.1300.10">
    <property type="entry name" value="Amidase signature (AS) domain"/>
    <property type="match status" value="1"/>
</dbReference>
<keyword evidence="2" id="KW-0378">Hydrolase</keyword>
<dbReference type="PANTHER" id="PTHR11895:SF170">
    <property type="entry name" value="AMIDASE"/>
    <property type="match status" value="1"/>
</dbReference>
<proteinExistence type="predicted"/>
<keyword evidence="3" id="KW-1185">Reference proteome</keyword>
<evidence type="ECO:0000313" key="2">
    <source>
        <dbReference type="EMBL" id="PIL18256.1"/>
    </source>
</evidence>
<evidence type="ECO:0000313" key="3">
    <source>
        <dbReference type="Proteomes" id="UP000231259"/>
    </source>
</evidence>
<accession>A0A2G8R9L6</accession>
<dbReference type="NCBIfam" id="NF005565">
    <property type="entry name" value="PRK07235.1"/>
    <property type="match status" value="1"/>
</dbReference>
<dbReference type="PROSITE" id="PS00571">
    <property type="entry name" value="AMIDASES"/>
    <property type="match status" value="1"/>
</dbReference>
<dbReference type="InterPro" id="IPR036928">
    <property type="entry name" value="AS_sf"/>
</dbReference>
<dbReference type="GO" id="GO:0004040">
    <property type="term" value="F:amidase activity"/>
    <property type="evidence" value="ECO:0007669"/>
    <property type="project" value="UniProtKB-EC"/>
</dbReference>
<dbReference type="EMBL" id="AWWI01000127">
    <property type="protein sequence ID" value="PIL18256.1"/>
    <property type="molecule type" value="Genomic_DNA"/>
</dbReference>